<dbReference type="Pfam" id="PF13307">
    <property type="entry name" value="Helicase_C_2"/>
    <property type="match status" value="1"/>
</dbReference>
<evidence type="ECO:0000259" key="1">
    <source>
        <dbReference type="SMART" id="SM00491"/>
    </source>
</evidence>
<sequence>MSAVRSAEEVPGPRQWRQRCLGGRQLEDHQRRLLLSGYREEGDSEQDVLVWEGSSRNAGDCRRMVNLTGEMQKYVVMVGMPLPNIRSPELQEKMAYLDQTLVSDPSVAPRPPGQVPPGKALVENPCMKAINQSIGEPSQVTL</sequence>
<gene>
    <name evidence="2" type="ORF">P7K49_019038</name>
</gene>
<reference evidence="2 3" key="1">
    <citation type="submission" date="2023-05" db="EMBL/GenBank/DDBJ databases">
        <title>B98-5 Cell Line De Novo Hybrid Assembly: An Optical Mapping Approach.</title>
        <authorList>
            <person name="Kananen K."/>
            <person name="Auerbach J.A."/>
            <person name="Kautto E."/>
            <person name="Blachly J.S."/>
        </authorList>
    </citation>
    <scope>NUCLEOTIDE SEQUENCE [LARGE SCALE GENOMIC DNA]</scope>
    <source>
        <strain evidence="2">B95-8</strain>
        <tissue evidence="2">Cell line</tissue>
    </source>
</reference>
<dbReference type="InterPro" id="IPR006555">
    <property type="entry name" value="ATP-dep_Helicase_C"/>
</dbReference>
<evidence type="ECO:0000313" key="2">
    <source>
        <dbReference type="EMBL" id="KAK2101372.1"/>
    </source>
</evidence>
<evidence type="ECO:0000313" key="3">
    <source>
        <dbReference type="Proteomes" id="UP001266305"/>
    </source>
</evidence>
<dbReference type="EMBL" id="JASSZA010000009">
    <property type="protein sequence ID" value="KAK2101372.1"/>
    <property type="molecule type" value="Genomic_DNA"/>
</dbReference>
<name>A0ABQ9UWB3_SAGOE</name>
<dbReference type="SMART" id="SM00491">
    <property type="entry name" value="HELICc2"/>
    <property type="match status" value="1"/>
</dbReference>
<keyword evidence="3" id="KW-1185">Reference proteome</keyword>
<organism evidence="2 3">
    <name type="scientific">Saguinus oedipus</name>
    <name type="common">Cotton-top tamarin</name>
    <name type="synonym">Oedipomidas oedipus</name>
    <dbReference type="NCBI Taxonomy" id="9490"/>
    <lineage>
        <taxon>Eukaryota</taxon>
        <taxon>Metazoa</taxon>
        <taxon>Chordata</taxon>
        <taxon>Craniata</taxon>
        <taxon>Vertebrata</taxon>
        <taxon>Euteleostomi</taxon>
        <taxon>Mammalia</taxon>
        <taxon>Eutheria</taxon>
        <taxon>Euarchontoglires</taxon>
        <taxon>Primates</taxon>
        <taxon>Haplorrhini</taxon>
        <taxon>Platyrrhini</taxon>
        <taxon>Cebidae</taxon>
        <taxon>Callitrichinae</taxon>
        <taxon>Saguinus</taxon>
    </lineage>
</organism>
<accession>A0ABQ9UWB3</accession>
<feature type="domain" description="ATP-dependent helicase C-terminal" evidence="1">
    <location>
        <begin position="23"/>
        <end position="136"/>
    </location>
</feature>
<dbReference type="InterPro" id="IPR027417">
    <property type="entry name" value="P-loop_NTPase"/>
</dbReference>
<dbReference type="Gene3D" id="3.40.50.300">
    <property type="entry name" value="P-loop containing nucleotide triphosphate hydrolases"/>
    <property type="match status" value="1"/>
</dbReference>
<protein>
    <recommendedName>
        <fullName evidence="1">ATP-dependent helicase C-terminal domain-containing protein</fullName>
    </recommendedName>
</protein>
<comment type="caution">
    <text evidence="2">The sequence shown here is derived from an EMBL/GenBank/DDBJ whole genome shotgun (WGS) entry which is preliminary data.</text>
</comment>
<proteinExistence type="predicted"/>
<dbReference type="Proteomes" id="UP001266305">
    <property type="component" value="Unassembled WGS sequence"/>
</dbReference>